<protein>
    <submittedName>
        <fullName evidence="2">Uncharacterized protein</fullName>
    </submittedName>
</protein>
<name>A0AAU9Y675_9CNID</name>
<organism evidence="2 3">
    <name type="scientific">Pocillopora meandrina</name>
    <dbReference type="NCBI Taxonomy" id="46732"/>
    <lineage>
        <taxon>Eukaryota</taxon>
        <taxon>Metazoa</taxon>
        <taxon>Cnidaria</taxon>
        <taxon>Anthozoa</taxon>
        <taxon>Hexacorallia</taxon>
        <taxon>Scleractinia</taxon>
        <taxon>Astrocoeniina</taxon>
        <taxon>Pocilloporidae</taxon>
        <taxon>Pocillopora</taxon>
    </lineage>
</organism>
<feature type="compositionally biased region" description="Polar residues" evidence="1">
    <location>
        <begin position="81"/>
        <end position="90"/>
    </location>
</feature>
<evidence type="ECO:0000313" key="2">
    <source>
        <dbReference type="EMBL" id="CAH3167756.1"/>
    </source>
</evidence>
<gene>
    <name evidence="2" type="ORF">PMEA_00007884</name>
</gene>
<dbReference type="AlphaFoldDB" id="A0AAU9Y675"/>
<sequence>MSLRLLCKQNRRPSNALFYFRQEQKTGIAPTRIIIEKQLDLTVGMVVTVNWDGEKVEAEILALDDDVKVLNTKDLEWSKQNLPVTMSPESANAEEKESKILQ</sequence>
<comment type="caution">
    <text evidence="2">The sequence shown here is derived from an EMBL/GenBank/DDBJ whole genome shotgun (WGS) entry which is preliminary data.</text>
</comment>
<dbReference type="EMBL" id="CALNXJ010000164">
    <property type="protein sequence ID" value="CAH3167756.1"/>
    <property type="molecule type" value="Genomic_DNA"/>
</dbReference>
<accession>A0AAU9Y675</accession>
<evidence type="ECO:0000256" key="1">
    <source>
        <dbReference type="SAM" id="MobiDB-lite"/>
    </source>
</evidence>
<keyword evidence="3" id="KW-1185">Reference proteome</keyword>
<dbReference type="Proteomes" id="UP001159428">
    <property type="component" value="Unassembled WGS sequence"/>
</dbReference>
<evidence type="ECO:0000313" key="3">
    <source>
        <dbReference type="Proteomes" id="UP001159428"/>
    </source>
</evidence>
<reference evidence="2 3" key="1">
    <citation type="submission" date="2022-05" db="EMBL/GenBank/DDBJ databases">
        <authorList>
            <consortium name="Genoscope - CEA"/>
            <person name="William W."/>
        </authorList>
    </citation>
    <scope>NUCLEOTIDE SEQUENCE [LARGE SCALE GENOMIC DNA]</scope>
</reference>
<feature type="region of interest" description="Disordered" evidence="1">
    <location>
        <begin position="81"/>
        <end position="102"/>
    </location>
</feature>
<feature type="compositionally biased region" description="Basic and acidic residues" evidence="1">
    <location>
        <begin position="93"/>
        <end position="102"/>
    </location>
</feature>
<proteinExistence type="predicted"/>